<dbReference type="InterPro" id="IPR048733">
    <property type="entry name" value="CFA69_ARM_dom"/>
</dbReference>
<dbReference type="AlphaFoldDB" id="F4W7D2"/>
<gene>
    <name evidence="3" type="ORF">G5I_01348</name>
</gene>
<evidence type="ECO:0000313" key="4">
    <source>
        <dbReference type="Proteomes" id="UP000007755"/>
    </source>
</evidence>
<protein>
    <submittedName>
        <fullName evidence="3">Uncharacterized protein C7orf63</fullName>
    </submittedName>
</protein>
<proteinExistence type="predicted"/>
<evidence type="ECO:0000259" key="2">
    <source>
        <dbReference type="Pfam" id="PF21049"/>
    </source>
</evidence>
<dbReference type="Pfam" id="PF21049">
    <property type="entry name" value="CFA69_ARM_rpt"/>
    <property type="match status" value="1"/>
</dbReference>
<dbReference type="GO" id="GO:1902093">
    <property type="term" value="P:positive regulation of flagellated sperm motility"/>
    <property type="evidence" value="ECO:0007669"/>
    <property type="project" value="TreeGrafter"/>
</dbReference>
<sequence>MHTRSSINDILAVNDRLVLRTSKDERGTNITNQDARLSRSEISSNEICIPQIIPRAVINGSKERSLRPHLITIAYMRTGRARGGKADEQAGRRTSGMQGSSQSVPLQNPSTKPYSRNGKVGEKGEREDYREVFVSLVTGGRIENGIVIGFAWAWSKLAQIRSESICDAYTIAPCISRLSRNRFGVEKVRKGSQRDGPYRCAAACNAAKMPGMDKSSTEERLILCGTSRMERKQQDYRFVAKKSVYPKYVNCHYRPLYLNDAEKCRQIDVDYTVEKLRQLMSDPVTNDHVERISRLLSDYLHEIGDDGYPVKHLPFIMKILEFLAWKSREINDYRKHLNRMLQLCSKPPLLKQASESLTSSVIIEHYFTFLGYLLTILPNEEDVERIHEALDCLLIRQTKPMNIAAVKLDFRRRAMENSRLPIIIIELLEAAMPKIYPKILKLAYMVASISNQCCHRMLQARILNTLLTRMDLPYATELRCTAPLDIPLEGEEYPWDIMLLIMKLLWSLMRSVLSLKTLPEHLKDLPSPKRCAMWGLRYSFKRQILRGQYCAVNLRIRNDIAALIFAGIVALPSWDLISSGIAEDIVNLLSAIESGSTKIWAENVKFSDSNEDLFFKKILLMIIAYLADIDIYIFMMDKAMIMPVILRIIKFCMNNKEDKESSSLILLEYAMHILSLLAPRIETEFVKRKGTFILLVILKQILNVEFDEYLAMIFTRSVCSIILQDNVFLLEDFQKQGMIPLLIKLFSNIMSLDKLTMRRQRILTLLLISLEGLMKKQMFVQQMCAQQNVELILQLFAKYLHQRNEDFQVDQRLLLAIGVYVWKCIVQCPEDLQIFLNGGGLYSMLDIIEVASYPVRCLYLAALTDICDNTFCGPCFCTWRGVDKKTGLISLFMSIWREEEDRIGIKRNADGSIADPEFPQMGIKQWIDTYRFQLTENVSPTITDMMGSVRSKIFSILKIIERDTEKYNIAKNHYKILLEELPTKDHVTLCCADMYLQLKLGQMWKELSRYLEQTNIIPLSVDAHLIAHMIQWHHSWRISIQDRQKMLIAIATRADEILEKDELARIRDSKLAPTLEALDDVDRIRRTTDRSYMLRKKAQQRQQVHATLSFPRDADFKQCHRTFSDKTNVTGYLGVTLRIPLTRLDFAIAKPLATCSEPSLSVRFIHRVYLQQRESQELRLTLDSLELTEHWLLSTLPESLVSSERRGMSNYCMLAVDIVCYRHERITLLQIGAAIEQQFARGALEECRYEREIASSLHSSRAEPMSASA</sequence>
<dbReference type="GO" id="GO:0097225">
    <property type="term" value="C:sperm midpiece"/>
    <property type="evidence" value="ECO:0007669"/>
    <property type="project" value="TreeGrafter"/>
</dbReference>
<dbReference type="eggNOG" id="ENOG502QV2V">
    <property type="taxonomic scope" value="Eukaryota"/>
</dbReference>
<dbReference type="InterPro" id="IPR016024">
    <property type="entry name" value="ARM-type_fold"/>
</dbReference>
<dbReference type="EMBL" id="GL887844">
    <property type="protein sequence ID" value="EGI69805.1"/>
    <property type="molecule type" value="Genomic_DNA"/>
</dbReference>
<evidence type="ECO:0000256" key="1">
    <source>
        <dbReference type="SAM" id="MobiDB-lite"/>
    </source>
</evidence>
<dbReference type="GO" id="GO:0097730">
    <property type="term" value="C:non-motile cilium"/>
    <property type="evidence" value="ECO:0007669"/>
    <property type="project" value="TreeGrafter"/>
</dbReference>
<dbReference type="PANTHER" id="PTHR14716:SF0">
    <property type="entry name" value="CILIA- AND FLAGELLA-ASSOCIATED PROTEIN 69"/>
    <property type="match status" value="1"/>
</dbReference>
<name>F4W7D2_ACREC</name>
<feature type="compositionally biased region" description="Polar residues" evidence="1">
    <location>
        <begin position="95"/>
        <end position="114"/>
    </location>
</feature>
<dbReference type="SUPFAM" id="SSF48371">
    <property type="entry name" value="ARM repeat"/>
    <property type="match status" value="1"/>
</dbReference>
<dbReference type="Proteomes" id="UP000007755">
    <property type="component" value="Unassembled WGS sequence"/>
</dbReference>
<feature type="domain" description="Cilia- and flagella-associated protein 69 ARM repeats" evidence="2">
    <location>
        <begin position="273"/>
        <end position="1006"/>
    </location>
</feature>
<organism evidence="4">
    <name type="scientific">Acromyrmex echinatior</name>
    <name type="common">Panamanian leafcutter ant</name>
    <name type="synonym">Acromyrmex octospinosus echinatior</name>
    <dbReference type="NCBI Taxonomy" id="103372"/>
    <lineage>
        <taxon>Eukaryota</taxon>
        <taxon>Metazoa</taxon>
        <taxon>Ecdysozoa</taxon>
        <taxon>Arthropoda</taxon>
        <taxon>Hexapoda</taxon>
        <taxon>Insecta</taxon>
        <taxon>Pterygota</taxon>
        <taxon>Neoptera</taxon>
        <taxon>Endopterygota</taxon>
        <taxon>Hymenoptera</taxon>
        <taxon>Apocrita</taxon>
        <taxon>Aculeata</taxon>
        <taxon>Formicoidea</taxon>
        <taxon>Formicidae</taxon>
        <taxon>Myrmicinae</taxon>
        <taxon>Acromyrmex</taxon>
    </lineage>
</organism>
<keyword evidence="4" id="KW-1185">Reference proteome</keyword>
<accession>F4W7D2</accession>
<dbReference type="OrthoDB" id="191673at2759"/>
<evidence type="ECO:0000313" key="3">
    <source>
        <dbReference type="EMBL" id="EGI69805.1"/>
    </source>
</evidence>
<dbReference type="PANTHER" id="PTHR14716">
    <property type="entry name" value="CILIA- AND FLAGELLA-ASSOCIATED PROTEIN 69"/>
    <property type="match status" value="1"/>
</dbReference>
<dbReference type="InParanoid" id="F4W7D2"/>
<reference evidence="3" key="1">
    <citation type="submission" date="2011-02" db="EMBL/GenBank/DDBJ databases">
        <title>The genome of the leaf-cutting ant Acromyrmex echinatior suggests key adaptations to social evolution and fungus farming.</title>
        <authorList>
            <person name="Nygaard S."/>
            <person name="Zhang G."/>
        </authorList>
    </citation>
    <scope>NUCLEOTIDE SEQUENCE</scope>
</reference>
<dbReference type="InterPro" id="IPR048732">
    <property type="entry name" value="CFA69"/>
</dbReference>
<feature type="region of interest" description="Disordered" evidence="1">
    <location>
        <begin position="81"/>
        <end position="122"/>
    </location>
</feature>